<keyword evidence="2" id="KW-1185">Reference proteome</keyword>
<evidence type="ECO:0000313" key="1">
    <source>
        <dbReference type="EMBL" id="TGG40015.1"/>
    </source>
</evidence>
<organism evidence="1 2">
    <name type="scientific">Duncaniella freteri</name>
    <dbReference type="NCBI Taxonomy" id="2530391"/>
    <lineage>
        <taxon>Bacteria</taxon>
        <taxon>Pseudomonadati</taxon>
        <taxon>Bacteroidota</taxon>
        <taxon>Bacteroidia</taxon>
        <taxon>Bacteroidales</taxon>
        <taxon>Muribaculaceae</taxon>
        <taxon>Duncaniella</taxon>
    </lineage>
</organism>
<sequence length="177" mass="19239">MKLHLTREEFLALWRTHSGYTPSVCGDACVQRSDGMDLDSILMAEMEEWYRKLLLEADESLLAPEDIAADTAMPAPSGGSVTIRLPPGVLRVLCVRLSGWSRPAWIVTDPDSPTAVSQLHPYTRACADSPVAVLHTDGSLSLYPAASGDRLSALVCAIRRDGIYSFDRAATEGFARC</sequence>
<name>A0A4Z0V8C2_9BACT</name>
<dbReference type="Proteomes" id="UP000297635">
    <property type="component" value="Unassembled WGS sequence"/>
</dbReference>
<dbReference type="GeneID" id="82149067"/>
<dbReference type="AlphaFoldDB" id="A0A4Z0V8C2"/>
<dbReference type="RefSeq" id="WP_135471020.1">
    <property type="nucleotide sequence ID" value="NZ_CASJDB010000016.1"/>
</dbReference>
<gene>
    <name evidence="1" type="ORF">EZ315_04620</name>
</gene>
<proteinExistence type="predicted"/>
<dbReference type="EMBL" id="SJSA01000001">
    <property type="protein sequence ID" value="TGG40015.1"/>
    <property type="molecule type" value="Genomic_DNA"/>
</dbReference>
<accession>A0A4Z0V8C2</accession>
<reference evidence="1 2" key="1">
    <citation type="submission" date="2019-02" db="EMBL/GenBank/DDBJ databases">
        <title>Isolation and identification of novel species under the genus Muribaculum.</title>
        <authorList>
            <person name="Miyake S."/>
            <person name="Ding Y."/>
            <person name="Low A."/>
            <person name="Soh M."/>
            <person name="Seedorf H."/>
        </authorList>
    </citation>
    <scope>NUCLEOTIDE SEQUENCE [LARGE SCALE GENOMIC DNA]</scope>
    <source>
        <strain evidence="1 2">TLL-A3</strain>
    </source>
</reference>
<comment type="caution">
    <text evidence="1">The sequence shown here is derived from an EMBL/GenBank/DDBJ whole genome shotgun (WGS) entry which is preliminary data.</text>
</comment>
<protein>
    <submittedName>
        <fullName evidence="1">Uncharacterized protein</fullName>
    </submittedName>
</protein>
<evidence type="ECO:0000313" key="2">
    <source>
        <dbReference type="Proteomes" id="UP000297635"/>
    </source>
</evidence>